<sequence>MSNHADLLQTLLLPGVTVLLGIATTALACFTYRMAKSTEKALKQNAQLVAETHELVESNKILVENEERHHQENLRPLCVFSYTGNLHNILRIDRSNNMVIINSDIENKGNGVAKSVKIIFRLGSPRCEGCLQLGPVAAGSKYVNGIEKQHSEIFPLELSCIEAGEIVPTDFFLQQDWVIYIECEDIFNHKFYTIYVKNDNTADIKFSNDPLPSLKDDNILERLAAEIR</sequence>
<dbReference type="AlphaFoldDB" id="A0A543Q495"/>
<organism evidence="2 3">
    <name type="scientific">Acidithiobacillus thiooxidans ATCC 19377</name>
    <dbReference type="NCBI Taxonomy" id="637390"/>
    <lineage>
        <taxon>Bacteria</taxon>
        <taxon>Pseudomonadati</taxon>
        <taxon>Pseudomonadota</taxon>
        <taxon>Acidithiobacillia</taxon>
        <taxon>Acidithiobacillales</taxon>
        <taxon>Acidithiobacillaceae</taxon>
        <taxon>Acidithiobacillus</taxon>
    </lineage>
</organism>
<evidence type="ECO:0000313" key="2">
    <source>
        <dbReference type="EMBL" id="TQN51147.1"/>
    </source>
</evidence>
<name>A0A543Q495_ACITH</name>
<accession>A0A543Q495</accession>
<keyword evidence="1" id="KW-0812">Transmembrane</keyword>
<protein>
    <submittedName>
        <fullName evidence="2">Uncharacterized protein</fullName>
    </submittedName>
</protein>
<dbReference type="EMBL" id="SZUV01000001">
    <property type="protein sequence ID" value="TQN51147.1"/>
    <property type="molecule type" value="Genomic_DNA"/>
</dbReference>
<feature type="transmembrane region" description="Helical" evidence="1">
    <location>
        <begin position="12"/>
        <end position="35"/>
    </location>
</feature>
<proteinExistence type="predicted"/>
<comment type="caution">
    <text evidence="2">The sequence shown here is derived from an EMBL/GenBank/DDBJ whole genome shotgun (WGS) entry which is preliminary data.</text>
</comment>
<keyword evidence="1" id="KW-1133">Transmembrane helix</keyword>
<reference evidence="2 3" key="1">
    <citation type="submission" date="2019-03" db="EMBL/GenBank/DDBJ databases">
        <title>New insights into Acidothiobacillus thiooxidans sulfur metabolism through coupled gene expression, solution geochemistry, microscopy and spectroscopy analyses.</title>
        <authorList>
            <person name="Camacho D."/>
            <person name="Frazao R."/>
            <person name="Fouillen A."/>
            <person name="Nanci A."/>
            <person name="Lang B.F."/>
            <person name="Apte S.C."/>
            <person name="Baron C."/>
            <person name="Warren L.A."/>
        </authorList>
    </citation>
    <scope>NUCLEOTIDE SEQUENCE [LARGE SCALE GENOMIC DNA]</scope>
    <source>
        <strain evidence="2 3">ATCC 19377</strain>
    </source>
</reference>
<evidence type="ECO:0000256" key="1">
    <source>
        <dbReference type="SAM" id="Phobius"/>
    </source>
</evidence>
<evidence type="ECO:0000313" key="3">
    <source>
        <dbReference type="Proteomes" id="UP000315403"/>
    </source>
</evidence>
<dbReference type="RefSeq" id="WP_142087092.1">
    <property type="nucleotide sequence ID" value="NZ_SZUV01000001.1"/>
</dbReference>
<dbReference type="Proteomes" id="UP000315403">
    <property type="component" value="Unassembled WGS sequence"/>
</dbReference>
<keyword evidence="1" id="KW-0472">Membrane</keyword>
<gene>
    <name evidence="2" type="ORF">DLNHIDIE_01015</name>
</gene>